<evidence type="ECO:0000313" key="4">
    <source>
        <dbReference type="EMBL" id="BCK82064.1"/>
    </source>
</evidence>
<dbReference type="Gene3D" id="1.10.357.10">
    <property type="entry name" value="Tetracycline Repressor, domain 2"/>
    <property type="match status" value="1"/>
</dbReference>
<keyword evidence="5" id="KW-1185">Reference proteome</keyword>
<evidence type="ECO:0000256" key="2">
    <source>
        <dbReference type="PROSITE-ProRule" id="PRU00335"/>
    </source>
</evidence>
<evidence type="ECO:0000313" key="5">
    <source>
        <dbReference type="Proteomes" id="UP000681035"/>
    </source>
</evidence>
<gene>
    <name evidence="4" type="ORF">MM50RIKEN_18270</name>
</gene>
<organism evidence="4 5">
    <name type="scientific">Vescimonas coprocola</name>
    <dbReference type="NCBI Taxonomy" id="2714355"/>
    <lineage>
        <taxon>Bacteria</taxon>
        <taxon>Bacillati</taxon>
        <taxon>Bacillota</taxon>
        <taxon>Clostridia</taxon>
        <taxon>Eubacteriales</taxon>
        <taxon>Oscillospiraceae</taxon>
        <taxon>Vescimonas</taxon>
    </lineage>
</organism>
<keyword evidence="1 2" id="KW-0238">DNA-binding</keyword>
<evidence type="ECO:0000256" key="1">
    <source>
        <dbReference type="ARBA" id="ARBA00023125"/>
    </source>
</evidence>
<protein>
    <recommendedName>
        <fullName evidence="3">HTH tetR-type domain-containing protein</fullName>
    </recommendedName>
</protein>
<dbReference type="InterPro" id="IPR001647">
    <property type="entry name" value="HTH_TetR"/>
</dbReference>
<dbReference type="RefSeq" id="WP_213540681.1">
    <property type="nucleotide sequence ID" value="NZ_AP023418.1"/>
</dbReference>
<feature type="domain" description="HTH tetR-type" evidence="3">
    <location>
        <begin position="10"/>
        <end position="70"/>
    </location>
</feature>
<dbReference type="AlphaFoldDB" id="A0A810Q270"/>
<evidence type="ECO:0000259" key="3">
    <source>
        <dbReference type="PROSITE" id="PS50977"/>
    </source>
</evidence>
<sequence>MRTRDQEEFQRKKIMLMEKCYDCYAENGLASVGIRKLAESCGCSSAVLYIYFRDLDDLIVQSTAYCMKKVEDDFMAKAPTDPQDLMRFIDEIPYWTARQHGKKYRLMYQVYTHPKYIRYGKQFFEGVNRRYTEYAKSLEPKLGIPYTTITPLIFILIQTCVHYAMFEDECYLQSQLEALKQAIRLLMTQYRTEDARPDVKAES</sequence>
<dbReference type="GO" id="GO:0003677">
    <property type="term" value="F:DNA binding"/>
    <property type="evidence" value="ECO:0007669"/>
    <property type="project" value="UniProtKB-UniRule"/>
</dbReference>
<dbReference type="EMBL" id="AP023418">
    <property type="protein sequence ID" value="BCK82064.1"/>
    <property type="molecule type" value="Genomic_DNA"/>
</dbReference>
<proteinExistence type="predicted"/>
<dbReference type="Pfam" id="PF00440">
    <property type="entry name" value="TetR_N"/>
    <property type="match status" value="1"/>
</dbReference>
<reference evidence="4" key="1">
    <citation type="submission" date="2020-09" db="EMBL/GenBank/DDBJ databases">
        <title>New species isolated from human feces.</title>
        <authorList>
            <person name="Kitahara M."/>
            <person name="Shigeno Y."/>
            <person name="Shime M."/>
            <person name="Matsumoto Y."/>
            <person name="Nakamura S."/>
            <person name="Motooka D."/>
            <person name="Fukuoka S."/>
            <person name="Nishikawa H."/>
            <person name="Benno Y."/>
        </authorList>
    </citation>
    <scope>NUCLEOTIDE SEQUENCE</scope>
    <source>
        <strain evidence="4">MM50</strain>
    </source>
</reference>
<dbReference type="Proteomes" id="UP000681035">
    <property type="component" value="Chromosome"/>
</dbReference>
<name>A0A810Q270_9FIRM</name>
<accession>A0A810Q270</accession>
<dbReference type="InterPro" id="IPR009057">
    <property type="entry name" value="Homeodomain-like_sf"/>
</dbReference>
<dbReference type="KEGG" id="vcop:MM50RIKEN_18270"/>
<feature type="DNA-binding region" description="H-T-H motif" evidence="2">
    <location>
        <begin position="33"/>
        <end position="52"/>
    </location>
</feature>
<dbReference type="SUPFAM" id="SSF46689">
    <property type="entry name" value="Homeodomain-like"/>
    <property type="match status" value="1"/>
</dbReference>
<dbReference type="PROSITE" id="PS50977">
    <property type="entry name" value="HTH_TETR_2"/>
    <property type="match status" value="1"/>
</dbReference>